<dbReference type="PROSITE" id="PS50929">
    <property type="entry name" value="ABC_TM1F"/>
    <property type="match status" value="1"/>
</dbReference>
<dbReference type="SUPFAM" id="SSF52540">
    <property type="entry name" value="P-loop containing nucleoside triphosphate hydrolases"/>
    <property type="match status" value="1"/>
</dbReference>
<dbReference type="InterPro" id="IPR036640">
    <property type="entry name" value="ABC1_TM_sf"/>
</dbReference>
<keyword evidence="9 11" id="KW-0472">Membrane</keyword>
<evidence type="ECO:0000256" key="10">
    <source>
        <dbReference type="ARBA" id="ARBA00023455"/>
    </source>
</evidence>
<comment type="subcellular location">
    <subcellularLocation>
        <location evidence="1">Cell inner membrane</location>
        <topology evidence="1">Multi-pass membrane protein</topology>
    </subcellularLocation>
</comment>
<keyword evidence="2" id="KW-0813">Transport</keyword>
<evidence type="ECO:0000259" key="13">
    <source>
        <dbReference type="PROSITE" id="PS50929"/>
    </source>
</evidence>
<comment type="caution">
    <text evidence="14">The sequence shown here is derived from an EMBL/GenBank/DDBJ whole genome shotgun (WGS) entry which is preliminary data.</text>
</comment>
<dbReference type="FunFam" id="3.40.50.300:FF:000221">
    <property type="entry name" value="Multidrug ABC transporter ATP-binding protein"/>
    <property type="match status" value="1"/>
</dbReference>
<dbReference type="GO" id="GO:0005886">
    <property type="term" value="C:plasma membrane"/>
    <property type="evidence" value="ECO:0007669"/>
    <property type="project" value="UniProtKB-SubCell"/>
</dbReference>
<feature type="transmembrane region" description="Helical" evidence="11">
    <location>
        <begin position="140"/>
        <end position="162"/>
    </location>
</feature>
<dbReference type="EMBL" id="BJHW01000001">
    <property type="protein sequence ID" value="GDY56448.1"/>
    <property type="molecule type" value="Genomic_DNA"/>
</dbReference>
<keyword evidence="7" id="KW-0067">ATP-binding</keyword>
<dbReference type="AlphaFoldDB" id="A0A4D4LD79"/>
<dbReference type="InterPro" id="IPR017871">
    <property type="entry name" value="ABC_transporter-like_CS"/>
</dbReference>
<feature type="transmembrane region" description="Helical" evidence="11">
    <location>
        <begin position="284"/>
        <end position="310"/>
    </location>
</feature>
<feature type="domain" description="ABC transmembrane type-1" evidence="13">
    <location>
        <begin position="33"/>
        <end position="317"/>
    </location>
</feature>
<feature type="transmembrane region" description="Helical" evidence="11">
    <location>
        <begin position="31"/>
        <end position="51"/>
    </location>
</feature>
<dbReference type="InterPro" id="IPR027417">
    <property type="entry name" value="P-loop_NTPase"/>
</dbReference>
<dbReference type="RefSeq" id="WP_137979463.1">
    <property type="nucleotide sequence ID" value="NZ_BAAASO010000016.1"/>
</dbReference>
<dbReference type="Pfam" id="PF00005">
    <property type="entry name" value="ABC_tran"/>
    <property type="match status" value="1"/>
</dbReference>
<dbReference type="InterPro" id="IPR011527">
    <property type="entry name" value="ABC1_TM_dom"/>
</dbReference>
<dbReference type="SUPFAM" id="SSF90123">
    <property type="entry name" value="ABC transporter transmembrane region"/>
    <property type="match status" value="1"/>
</dbReference>
<evidence type="ECO:0000313" key="15">
    <source>
        <dbReference type="Proteomes" id="UP000301309"/>
    </source>
</evidence>
<gene>
    <name evidence="14" type="ORF">SVIO_070710</name>
</gene>
<feature type="transmembrane region" description="Helical" evidence="11">
    <location>
        <begin position="168"/>
        <end position="190"/>
    </location>
</feature>
<dbReference type="InterPro" id="IPR039421">
    <property type="entry name" value="Type_1_exporter"/>
</dbReference>
<comment type="similarity">
    <text evidence="10">Belongs to the ABC transporter superfamily. Siderophore-Fe(3+) uptake transporter (SIUT) (TC 3.A.1.21) family.</text>
</comment>
<accession>A0A4D4LD79</accession>
<protein>
    <submittedName>
        <fullName evidence="14">Multidrug ABC transporter permease</fullName>
    </submittedName>
</protein>
<keyword evidence="8 11" id="KW-1133">Transmembrane helix</keyword>
<evidence type="ECO:0000256" key="6">
    <source>
        <dbReference type="ARBA" id="ARBA00022741"/>
    </source>
</evidence>
<dbReference type="SMART" id="SM00382">
    <property type="entry name" value="AAA"/>
    <property type="match status" value="1"/>
</dbReference>
<evidence type="ECO:0000256" key="4">
    <source>
        <dbReference type="ARBA" id="ARBA00022519"/>
    </source>
</evidence>
<keyword evidence="6" id="KW-0547">Nucleotide-binding</keyword>
<evidence type="ECO:0000256" key="2">
    <source>
        <dbReference type="ARBA" id="ARBA00022448"/>
    </source>
</evidence>
<dbReference type="GO" id="GO:0015421">
    <property type="term" value="F:ABC-type oligopeptide transporter activity"/>
    <property type="evidence" value="ECO:0007669"/>
    <property type="project" value="TreeGrafter"/>
</dbReference>
<sequence length="621" mass="66312">MTGVPGPEAAGAARRIAVAVGLTARAAPGAVTLYVVLTLATGALPVVTAWLTKLLLDGLIGDASAATLLGLGGGLVTAGVIAGVTPQVTRYLRAETDRRVSLLAQDRLFTAVNGFAGLGRFEDPPFLDRMRLAKQTGGSTPVLAVDGMLGVARAGITITGFIGSLMLLSPLMTMLVLLAGLPVLIAELALSRRRARMLWEIGPTERREFFYGELLSGVAAAKEIRLFGIGAFLQQRMLTERRCANAAKAAMDRRELRVQAGLGLLAALMSGSALLWAVDAARAGVLSVGAITMLVSAVTGVQGALATLAADVARSHQALLMFDHYLEVTTAGPDLPVAAAPRALPALRTGIEFHDVWFRYSDDHPWTLRGVNLRIPHGRAVALVGLNGAGKSTLVKLLCRFYDPTRGRILWDGVDIRDVDPAELRHRIGAVFQDYMQYDLTATENIALGDLDLRGDQRRIRHAARRAGIHGSLTALPHGYETLLSRMFFTESGKDDPETGVVLSGGQWQRLALARAFLRDRRDLMILDEPSSGLDAEAEQDIHAALRTHRSGRTSLLISHRLGAVRDADLIVVLADGRIIERGDHAALMALEGEYARLFTLQASGYHSAAETGPALTGGPQ</sequence>
<feature type="transmembrane region" description="Helical" evidence="11">
    <location>
        <begin position="63"/>
        <end position="84"/>
    </location>
</feature>
<dbReference type="InterPro" id="IPR003593">
    <property type="entry name" value="AAA+_ATPase"/>
</dbReference>
<dbReference type="OrthoDB" id="9806127at2"/>
<evidence type="ECO:0000259" key="12">
    <source>
        <dbReference type="PROSITE" id="PS50893"/>
    </source>
</evidence>
<keyword evidence="5 11" id="KW-0812">Transmembrane</keyword>
<dbReference type="PANTHER" id="PTHR43394">
    <property type="entry name" value="ATP-DEPENDENT PERMEASE MDL1, MITOCHONDRIAL"/>
    <property type="match status" value="1"/>
</dbReference>
<evidence type="ECO:0000256" key="1">
    <source>
        <dbReference type="ARBA" id="ARBA00004429"/>
    </source>
</evidence>
<dbReference type="GO" id="GO:0016887">
    <property type="term" value="F:ATP hydrolysis activity"/>
    <property type="evidence" value="ECO:0007669"/>
    <property type="project" value="InterPro"/>
</dbReference>
<organism evidence="14 15">
    <name type="scientific">Streptomyces violaceusniger</name>
    <dbReference type="NCBI Taxonomy" id="68280"/>
    <lineage>
        <taxon>Bacteria</taxon>
        <taxon>Bacillati</taxon>
        <taxon>Actinomycetota</taxon>
        <taxon>Actinomycetes</taxon>
        <taxon>Kitasatosporales</taxon>
        <taxon>Streptomycetaceae</taxon>
        <taxon>Streptomyces</taxon>
        <taxon>Streptomyces violaceusniger group</taxon>
    </lineage>
</organism>
<evidence type="ECO:0000256" key="11">
    <source>
        <dbReference type="SAM" id="Phobius"/>
    </source>
</evidence>
<evidence type="ECO:0000256" key="8">
    <source>
        <dbReference type="ARBA" id="ARBA00022989"/>
    </source>
</evidence>
<evidence type="ECO:0000256" key="7">
    <source>
        <dbReference type="ARBA" id="ARBA00022840"/>
    </source>
</evidence>
<reference evidence="14 15" key="1">
    <citation type="journal article" date="2020" name="Int. J. Syst. Evol. Microbiol.">
        <title>Reclassification of Streptomyces castelarensis and Streptomyces sporoclivatus as later heterotypic synonyms of Streptomyces antimycoticus.</title>
        <authorList>
            <person name="Komaki H."/>
            <person name="Tamura T."/>
        </authorList>
    </citation>
    <scope>NUCLEOTIDE SEQUENCE [LARGE SCALE GENOMIC DNA]</scope>
    <source>
        <strain evidence="14 15">NBRC 13459</strain>
    </source>
</reference>
<evidence type="ECO:0000256" key="3">
    <source>
        <dbReference type="ARBA" id="ARBA00022475"/>
    </source>
</evidence>
<dbReference type="Gene3D" id="1.20.1560.10">
    <property type="entry name" value="ABC transporter type 1, transmembrane domain"/>
    <property type="match status" value="1"/>
</dbReference>
<dbReference type="GO" id="GO:0005524">
    <property type="term" value="F:ATP binding"/>
    <property type="evidence" value="ECO:0007669"/>
    <property type="project" value="UniProtKB-KW"/>
</dbReference>
<dbReference type="PROSITE" id="PS00211">
    <property type="entry name" value="ABC_TRANSPORTER_1"/>
    <property type="match status" value="1"/>
</dbReference>
<dbReference type="PROSITE" id="PS50893">
    <property type="entry name" value="ABC_TRANSPORTER_2"/>
    <property type="match status" value="1"/>
</dbReference>
<feature type="transmembrane region" description="Helical" evidence="11">
    <location>
        <begin position="258"/>
        <end position="278"/>
    </location>
</feature>
<keyword evidence="4" id="KW-0997">Cell inner membrane</keyword>
<proteinExistence type="inferred from homology"/>
<keyword evidence="15" id="KW-1185">Reference proteome</keyword>
<name>A0A4D4LD79_STRVO</name>
<dbReference type="Gene3D" id="3.40.50.300">
    <property type="entry name" value="P-loop containing nucleotide triphosphate hydrolases"/>
    <property type="match status" value="1"/>
</dbReference>
<dbReference type="PANTHER" id="PTHR43394:SF1">
    <property type="entry name" value="ATP-BINDING CASSETTE SUB-FAMILY B MEMBER 10, MITOCHONDRIAL"/>
    <property type="match status" value="1"/>
</dbReference>
<dbReference type="InterPro" id="IPR003439">
    <property type="entry name" value="ABC_transporter-like_ATP-bd"/>
</dbReference>
<evidence type="ECO:0000256" key="5">
    <source>
        <dbReference type="ARBA" id="ARBA00022692"/>
    </source>
</evidence>
<dbReference type="Proteomes" id="UP000301309">
    <property type="component" value="Unassembled WGS sequence"/>
</dbReference>
<feature type="domain" description="ABC transporter" evidence="12">
    <location>
        <begin position="351"/>
        <end position="601"/>
    </location>
</feature>
<evidence type="ECO:0000256" key="9">
    <source>
        <dbReference type="ARBA" id="ARBA00023136"/>
    </source>
</evidence>
<keyword evidence="3" id="KW-1003">Cell membrane</keyword>
<evidence type="ECO:0000313" key="14">
    <source>
        <dbReference type="EMBL" id="GDY56448.1"/>
    </source>
</evidence>